<evidence type="ECO:0000313" key="3">
    <source>
        <dbReference type="EMBL" id="KAF9474908.1"/>
    </source>
</evidence>
<sequence length="240" mass="25016">MYAVSTTLAFFLLCAQLTFAQKNITVVDTDPSIHYSGGAGDATICKVDASGNFISGQSGCYSVPDKCTDSVAMGQSKDSGASFTFKGSAIYINSLLFSRSPLYTVTLDGTAVDVDGFRTESETCETLFSRTGLDPTVEHTVSLAIKGFSPSGTPDPNGVFAFSLINFIYTIDDSAASSNTSSNTPTNTSRAPATSNTNTTTNDTKSSSGTSLDSITGLRSINLGSLTVVILMLVFGADLL</sequence>
<organism evidence="3 4">
    <name type="scientific">Pholiota conissans</name>
    <dbReference type="NCBI Taxonomy" id="109636"/>
    <lineage>
        <taxon>Eukaryota</taxon>
        <taxon>Fungi</taxon>
        <taxon>Dikarya</taxon>
        <taxon>Basidiomycota</taxon>
        <taxon>Agaricomycotina</taxon>
        <taxon>Agaricomycetes</taxon>
        <taxon>Agaricomycetidae</taxon>
        <taxon>Agaricales</taxon>
        <taxon>Agaricineae</taxon>
        <taxon>Strophariaceae</taxon>
        <taxon>Pholiota</taxon>
    </lineage>
</organism>
<evidence type="ECO:0000256" key="1">
    <source>
        <dbReference type="SAM" id="MobiDB-lite"/>
    </source>
</evidence>
<dbReference type="AlphaFoldDB" id="A0A9P6CWT1"/>
<protein>
    <submittedName>
        <fullName evidence="3">Uncharacterized protein</fullName>
    </submittedName>
</protein>
<feature type="signal peptide" evidence="2">
    <location>
        <begin position="1"/>
        <end position="20"/>
    </location>
</feature>
<name>A0A9P6CWT1_9AGAR</name>
<evidence type="ECO:0000313" key="4">
    <source>
        <dbReference type="Proteomes" id="UP000807469"/>
    </source>
</evidence>
<proteinExistence type="predicted"/>
<dbReference type="OrthoDB" id="2984396at2759"/>
<feature type="compositionally biased region" description="Low complexity" evidence="1">
    <location>
        <begin position="176"/>
        <end position="211"/>
    </location>
</feature>
<comment type="caution">
    <text evidence="3">The sequence shown here is derived from an EMBL/GenBank/DDBJ whole genome shotgun (WGS) entry which is preliminary data.</text>
</comment>
<keyword evidence="4" id="KW-1185">Reference proteome</keyword>
<dbReference type="EMBL" id="MU155356">
    <property type="protein sequence ID" value="KAF9474908.1"/>
    <property type="molecule type" value="Genomic_DNA"/>
</dbReference>
<keyword evidence="2" id="KW-0732">Signal</keyword>
<dbReference type="Proteomes" id="UP000807469">
    <property type="component" value="Unassembled WGS sequence"/>
</dbReference>
<accession>A0A9P6CWT1</accession>
<evidence type="ECO:0000256" key="2">
    <source>
        <dbReference type="SAM" id="SignalP"/>
    </source>
</evidence>
<feature type="region of interest" description="Disordered" evidence="1">
    <location>
        <begin position="176"/>
        <end position="212"/>
    </location>
</feature>
<feature type="chain" id="PRO_5040275900" evidence="2">
    <location>
        <begin position="21"/>
        <end position="240"/>
    </location>
</feature>
<dbReference type="Gene3D" id="2.60.120.260">
    <property type="entry name" value="Galactose-binding domain-like"/>
    <property type="match status" value="1"/>
</dbReference>
<gene>
    <name evidence="3" type="ORF">BDN70DRAFT_924332</name>
</gene>
<reference evidence="3" key="1">
    <citation type="submission" date="2020-11" db="EMBL/GenBank/DDBJ databases">
        <authorList>
            <consortium name="DOE Joint Genome Institute"/>
            <person name="Ahrendt S."/>
            <person name="Riley R."/>
            <person name="Andreopoulos W."/>
            <person name="Labutti K."/>
            <person name="Pangilinan J."/>
            <person name="Ruiz-Duenas F.J."/>
            <person name="Barrasa J.M."/>
            <person name="Sanchez-Garcia M."/>
            <person name="Camarero S."/>
            <person name="Miyauchi S."/>
            <person name="Serrano A."/>
            <person name="Linde D."/>
            <person name="Babiker R."/>
            <person name="Drula E."/>
            <person name="Ayuso-Fernandez I."/>
            <person name="Pacheco R."/>
            <person name="Padilla G."/>
            <person name="Ferreira P."/>
            <person name="Barriuso J."/>
            <person name="Kellner H."/>
            <person name="Castanera R."/>
            <person name="Alfaro M."/>
            <person name="Ramirez L."/>
            <person name="Pisabarro A.G."/>
            <person name="Kuo A."/>
            <person name="Tritt A."/>
            <person name="Lipzen A."/>
            <person name="He G."/>
            <person name="Yan M."/>
            <person name="Ng V."/>
            <person name="Cullen D."/>
            <person name="Martin F."/>
            <person name="Rosso M.-N."/>
            <person name="Henrissat B."/>
            <person name="Hibbett D."/>
            <person name="Martinez A.T."/>
            <person name="Grigoriev I.V."/>
        </authorList>
    </citation>
    <scope>NUCLEOTIDE SEQUENCE</scope>
    <source>
        <strain evidence="3">CIRM-BRFM 674</strain>
    </source>
</reference>